<gene>
    <name evidence="1" type="ORF">AJAP_30095</name>
</gene>
<name>A0A075V0S6_9PSEU</name>
<evidence type="ECO:0000313" key="1">
    <source>
        <dbReference type="EMBL" id="AIG78848.1"/>
    </source>
</evidence>
<dbReference type="RefSeq" id="WP_038517416.1">
    <property type="nucleotide sequence ID" value="NZ_CP008953.1"/>
</dbReference>
<reference evidence="1 2" key="1">
    <citation type="journal article" date="2014" name="J. Biotechnol.">
        <title>Complete genome sequence of the actinobacterium Amycolatopsis japonica MG417-CF17(T) (=DSM 44213T) producing (S,S)-N,N'-ethylenediaminedisuccinic acid.</title>
        <authorList>
            <person name="Stegmann E."/>
            <person name="Albersmeier A."/>
            <person name="Spohn M."/>
            <person name="Gert H."/>
            <person name="Weber T."/>
            <person name="Wohlleben W."/>
            <person name="Kalinowski J."/>
            <person name="Ruckert C."/>
        </authorList>
    </citation>
    <scope>NUCLEOTIDE SEQUENCE [LARGE SCALE GENOMIC DNA]</scope>
    <source>
        <strain evidence="2">MG417-CF17 (DSM 44213)</strain>
    </source>
</reference>
<accession>A0A075V0S6</accession>
<keyword evidence="2" id="KW-1185">Reference proteome</keyword>
<proteinExistence type="predicted"/>
<dbReference type="STRING" id="208439.AJAP_30095"/>
<dbReference type="HOGENOM" id="CLU_182305_0_0_11"/>
<dbReference type="AlphaFoldDB" id="A0A075V0S6"/>
<protein>
    <submittedName>
        <fullName evidence="1">Uncharacterized protein</fullName>
    </submittedName>
</protein>
<dbReference type="KEGG" id="aja:AJAP_30095"/>
<dbReference type="EMBL" id="CP008953">
    <property type="protein sequence ID" value="AIG78848.1"/>
    <property type="molecule type" value="Genomic_DNA"/>
</dbReference>
<sequence>MTENTKDPEGWSARALAMLRAVAQGRAEITVSLEPDLYVDGLPCSDQSTAHRLAHAGLIRLPDGGVPGSRVPAELSETGQVLLEPLASAA</sequence>
<organism evidence="1 2">
    <name type="scientific">Amycolatopsis japonica</name>
    <dbReference type="NCBI Taxonomy" id="208439"/>
    <lineage>
        <taxon>Bacteria</taxon>
        <taxon>Bacillati</taxon>
        <taxon>Actinomycetota</taxon>
        <taxon>Actinomycetes</taxon>
        <taxon>Pseudonocardiales</taxon>
        <taxon>Pseudonocardiaceae</taxon>
        <taxon>Amycolatopsis</taxon>
        <taxon>Amycolatopsis japonica group</taxon>
    </lineage>
</organism>
<evidence type="ECO:0000313" key="2">
    <source>
        <dbReference type="Proteomes" id="UP000028492"/>
    </source>
</evidence>
<dbReference type="Proteomes" id="UP000028492">
    <property type="component" value="Chromosome"/>
</dbReference>